<feature type="domain" description="G" evidence="1">
    <location>
        <begin position="7"/>
        <end position="97"/>
    </location>
</feature>
<keyword evidence="3" id="KW-1185">Reference proteome</keyword>
<dbReference type="InterPro" id="IPR027417">
    <property type="entry name" value="P-loop_NTPase"/>
</dbReference>
<sequence>RPDDFVILVMGTSGAGKTTFIQNFAKDQLDVGVGLESCTQSIQICEGKLSSTQNIMLVDMPGLDDSARSDTDVLLEISDWLQTAYQERISISGIVYLHRISDARIGISDTKNLRMLQKLCGNSMLDRVVFATTFWDKILMEHGAEREKELASREDFLHPMIRRGTTLTRHIGGRESACRIVELLTNTNTRCTLDIQIDMVERGLLKSDSAWKRNANGNPSAADYAAIGSVG</sequence>
<organism evidence="2 3">
    <name type="scientific">Hyaloscypha variabilis (strain UAMH 11265 / GT02V1 / F)</name>
    <name type="common">Meliniomyces variabilis</name>
    <dbReference type="NCBI Taxonomy" id="1149755"/>
    <lineage>
        <taxon>Eukaryota</taxon>
        <taxon>Fungi</taxon>
        <taxon>Dikarya</taxon>
        <taxon>Ascomycota</taxon>
        <taxon>Pezizomycotina</taxon>
        <taxon>Leotiomycetes</taxon>
        <taxon>Helotiales</taxon>
        <taxon>Hyaloscyphaceae</taxon>
        <taxon>Hyaloscypha</taxon>
        <taxon>Hyaloscypha variabilis</taxon>
    </lineage>
</organism>
<feature type="non-terminal residue" evidence="2">
    <location>
        <position position="1"/>
    </location>
</feature>
<dbReference type="Proteomes" id="UP000235786">
    <property type="component" value="Unassembled WGS sequence"/>
</dbReference>
<protein>
    <recommendedName>
        <fullName evidence="1">G domain-containing protein</fullName>
    </recommendedName>
</protein>
<dbReference type="GO" id="GO:0005525">
    <property type="term" value="F:GTP binding"/>
    <property type="evidence" value="ECO:0007669"/>
    <property type="project" value="InterPro"/>
</dbReference>
<gene>
    <name evidence="2" type="ORF">L207DRAFT_446310</name>
</gene>
<dbReference type="EMBL" id="KZ613980">
    <property type="protein sequence ID" value="PMD28954.1"/>
    <property type="molecule type" value="Genomic_DNA"/>
</dbReference>
<evidence type="ECO:0000313" key="2">
    <source>
        <dbReference type="EMBL" id="PMD28954.1"/>
    </source>
</evidence>
<dbReference type="Gene3D" id="3.40.50.300">
    <property type="entry name" value="P-loop containing nucleotide triphosphate hydrolases"/>
    <property type="match status" value="1"/>
</dbReference>
<dbReference type="OrthoDB" id="8954335at2759"/>
<dbReference type="SUPFAM" id="SSF52540">
    <property type="entry name" value="P-loop containing nucleoside triphosphate hydrolases"/>
    <property type="match status" value="1"/>
</dbReference>
<name>A0A2J6QRR2_HYAVF</name>
<dbReference type="Pfam" id="PF01926">
    <property type="entry name" value="MMR_HSR1"/>
    <property type="match status" value="1"/>
</dbReference>
<dbReference type="AlphaFoldDB" id="A0A2J6QRR2"/>
<reference evidence="2 3" key="1">
    <citation type="submission" date="2016-04" db="EMBL/GenBank/DDBJ databases">
        <title>A degradative enzymes factory behind the ericoid mycorrhizal symbiosis.</title>
        <authorList>
            <consortium name="DOE Joint Genome Institute"/>
            <person name="Martino E."/>
            <person name="Morin E."/>
            <person name="Grelet G."/>
            <person name="Kuo A."/>
            <person name="Kohler A."/>
            <person name="Daghino S."/>
            <person name="Barry K."/>
            <person name="Choi C."/>
            <person name="Cichocki N."/>
            <person name="Clum A."/>
            <person name="Copeland A."/>
            <person name="Hainaut M."/>
            <person name="Haridas S."/>
            <person name="Labutti K."/>
            <person name="Lindquist E."/>
            <person name="Lipzen A."/>
            <person name="Khouja H.-R."/>
            <person name="Murat C."/>
            <person name="Ohm R."/>
            <person name="Olson A."/>
            <person name="Spatafora J."/>
            <person name="Veneault-Fourrey C."/>
            <person name="Henrissat B."/>
            <person name="Grigoriev I."/>
            <person name="Martin F."/>
            <person name="Perotto S."/>
        </authorList>
    </citation>
    <scope>NUCLEOTIDE SEQUENCE [LARGE SCALE GENOMIC DNA]</scope>
    <source>
        <strain evidence="2 3">F</strain>
    </source>
</reference>
<accession>A0A2J6QRR2</accession>
<evidence type="ECO:0000313" key="3">
    <source>
        <dbReference type="Proteomes" id="UP000235786"/>
    </source>
</evidence>
<dbReference type="InterPro" id="IPR006073">
    <property type="entry name" value="GTP-bd"/>
</dbReference>
<evidence type="ECO:0000259" key="1">
    <source>
        <dbReference type="Pfam" id="PF01926"/>
    </source>
</evidence>
<dbReference type="CDD" id="cd00882">
    <property type="entry name" value="Ras_like_GTPase"/>
    <property type="match status" value="1"/>
</dbReference>
<proteinExistence type="predicted"/>